<evidence type="ECO:0000313" key="2">
    <source>
        <dbReference type="EMBL" id="CAG8793669.1"/>
    </source>
</evidence>
<evidence type="ECO:0000256" key="1">
    <source>
        <dbReference type="SAM" id="SignalP"/>
    </source>
</evidence>
<sequence length="135" mass="14473">MNRKIFKSLLIIFLIHLLALNIDARYKYHQKSSKTCTITDISNATVTSTTLCSTGTPSSSACPECRQVPDDCKECERKTTVTCTPTTIVCASTPTCLPDGSPCTSNSQCCNSNVGGCCPYASIPNTCCNFSPPTK</sequence>
<reference evidence="2" key="1">
    <citation type="submission" date="2021-06" db="EMBL/GenBank/DDBJ databases">
        <authorList>
            <person name="Kallberg Y."/>
            <person name="Tangrot J."/>
            <person name="Rosling A."/>
        </authorList>
    </citation>
    <scope>NUCLEOTIDE SEQUENCE</scope>
    <source>
        <strain evidence="2">FL966</strain>
    </source>
</reference>
<feature type="signal peptide" evidence="1">
    <location>
        <begin position="1"/>
        <end position="24"/>
    </location>
</feature>
<dbReference type="Proteomes" id="UP000789759">
    <property type="component" value="Unassembled WGS sequence"/>
</dbReference>
<proteinExistence type="predicted"/>
<accession>A0A9N9JTS8</accession>
<dbReference type="EMBL" id="CAJVQA010028075">
    <property type="protein sequence ID" value="CAG8793669.1"/>
    <property type="molecule type" value="Genomic_DNA"/>
</dbReference>
<feature type="chain" id="PRO_5040296655" evidence="1">
    <location>
        <begin position="25"/>
        <end position="135"/>
    </location>
</feature>
<keyword evidence="3" id="KW-1185">Reference proteome</keyword>
<comment type="caution">
    <text evidence="2">The sequence shown here is derived from an EMBL/GenBank/DDBJ whole genome shotgun (WGS) entry which is preliminary data.</text>
</comment>
<dbReference type="AlphaFoldDB" id="A0A9N9JTS8"/>
<evidence type="ECO:0000313" key="3">
    <source>
        <dbReference type="Proteomes" id="UP000789759"/>
    </source>
</evidence>
<protein>
    <submittedName>
        <fullName evidence="2">2539_t:CDS:1</fullName>
    </submittedName>
</protein>
<name>A0A9N9JTS8_9GLOM</name>
<dbReference type="OrthoDB" id="2445261at2759"/>
<keyword evidence="1" id="KW-0732">Signal</keyword>
<gene>
    <name evidence="2" type="ORF">CPELLU_LOCUS17190</name>
</gene>
<organism evidence="2 3">
    <name type="scientific">Cetraspora pellucida</name>
    <dbReference type="NCBI Taxonomy" id="1433469"/>
    <lineage>
        <taxon>Eukaryota</taxon>
        <taxon>Fungi</taxon>
        <taxon>Fungi incertae sedis</taxon>
        <taxon>Mucoromycota</taxon>
        <taxon>Glomeromycotina</taxon>
        <taxon>Glomeromycetes</taxon>
        <taxon>Diversisporales</taxon>
        <taxon>Gigasporaceae</taxon>
        <taxon>Cetraspora</taxon>
    </lineage>
</organism>